<feature type="region of interest" description="Disordered" evidence="1">
    <location>
        <begin position="1"/>
        <end position="51"/>
    </location>
</feature>
<dbReference type="InterPro" id="IPR046828">
    <property type="entry name" value="RepSA"/>
</dbReference>
<reference evidence="3" key="1">
    <citation type="submission" date="2016-06" db="EMBL/GenBank/DDBJ databases">
        <authorList>
            <person name="Varghese N."/>
        </authorList>
    </citation>
    <scope>NUCLEOTIDE SEQUENCE [LARGE SCALE GENOMIC DNA]</scope>
    <source>
        <strain evidence="3">DSM 45555</strain>
    </source>
</reference>
<evidence type="ECO:0000313" key="2">
    <source>
        <dbReference type="EMBL" id="SCF12808.1"/>
    </source>
</evidence>
<feature type="compositionally biased region" description="Basic residues" evidence="1">
    <location>
        <begin position="175"/>
        <end position="188"/>
    </location>
</feature>
<sequence length="488" mass="52908">MPHPDDEFPGQSGGPFRQEHSAALPGSSPYPSKEKEPPPMMSPRPIPADPEGLLRVAASTGLAHRVGECRHPVAVAGSSLLVERGTGRIVDRLDTVTSPGRVVGLRCRSRRASVCPACSALYKLDAYHLIAAGLHGGKDTPAQVADRPRLFVTVTAPSFGPVHLGPDRHGQPRPCHPRARRTPVHRSCGRWHPAADPAIGTPLDPTGYDYPGQVLFNAHVGLLWARFTTETRRGLAAAAGLPRAVAARQVRVVFAKVAEFQARGVVHLHAIVRLDGADGPFLAPAGWASVDLLDHAIHAAIRRVEVTTPASRRVPSRRLRWGRQVDVRPITRADGMSETVVARYVAKYATKAAETVGVDLGPIYCRACDGHGTHPTTTVLCHRCAGTGRRPGVSLRHLSGHARRLVDTCWWLGAQPGLSRLRLRRYAHTLGFRGHFATTSRRYSTTFTALRAERRHWMADRHAERAGVDPASVLVVDDWRYTGPGGGA</sequence>
<dbReference type="Pfam" id="PF20199">
    <property type="entry name" value="RepSA"/>
    <property type="match status" value="1"/>
</dbReference>
<dbReference type="SUPFAM" id="SSF57938">
    <property type="entry name" value="DnaJ/Hsp40 cysteine-rich domain"/>
    <property type="match status" value="1"/>
</dbReference>
<name>A0A1C4XWD9_9ACTN</name>
<accession>A0A1C4XWD9</accession>
<keyword evidence="3" id="KW-1185">Reference proteome</keyword>
<protein>
    <recommendedName>
        <fullName evidence="4">Replication initiation protein</fullName>
    </recommendedName>
</protein>
<feature type="compositionally biased region" description="Pro residues" evidence="1">
    <location>
        <begin position="38"/>
        <end position="48"/>
    </location>
</feature>
<dbReference type="Proteomes" id="UP000198551">
    <property type="component" value="Unassembled WGS sequence"/>
</dbReference>
<proteinExistence type="predicted"/>
<dbReference type="InterPro" id="IPR036410">
    <property type="entry name" value="HSP_DnaJ_Cys-rich_dom_sf"/>
</dbReference>
<evidence type="ECO:0008006" key="4">
    <source>
        <dbReference type="Google" id="ProtNLM"/>
    </source>
</evidence>
<feature type="region of interest" description="Disordered" evidence="1">
    <location>
        <begin position="162"/>
        <end position="188"/>
    </location>
</feature>
<evidence type="ECO:0000256" key="1">
    <source>
        <dbReference type="SAM" id="MobiDB-lite"/>
    </source>
</evidence>
<dbReference type="EMBL" id="FMCV01000009">
    <property type="protein sequence ID" value="SCF12808.1"/>
    <property type="molecule type" value="Genomic_DNA"/>
</dbReference>
<organism evidence="2 3">
    <name type="scientific">Micromonospora marina</name>
    <dbReference type="NCBI Taxonomy" id="307120"/>
    <lineage>
        <taxon>Bacteria</taxon>
        <taxon>Bacillati</taxon>
        <taxon>Actinomycetota</taxon>
        <taxon>Actinomycetes</taxon>
        <taxon>Micromonosporales</taxon>
        <taxon>Micromonosporaceae</taxon>
        <taxon>Micromonospora</taxon>
    </lineage>
</organism>
<dbReference type="AlphaFoldDB" id="A0A1C4XWD9"/>
<gene>
    <name evidence="2" type="ORF">GA0070215_10911</name>
</gene>
<evidence type="ECO:0000313" key="3">
    <source>
        <dbReference type="Proteomes" id="UP000198551"/>
    </source>
</evidence>